<evidence type="ECO:0000313" key="1">
    <source>
        <dbReference type="EMBL" id="KAF3694156.1"/>
    </source>
</evidence>
<reference evidence="1 2" key="1">
    <citation type="submission" date="2019-02" db="EMBL/GenBank/DDBJ databases">
        <title>Opniocepnalus argus genome.</title>
        <authorList>
            <person name="Zhou C."/>
            <person name="Xiao S."/>
        </authorList>
    </citation>
    <scope>NUCLEOTIDE SEQUENCE [LARGE SCALE GENOMIC DNA]</scope>
    <source>
        <strain evidence="1">OARG1902GOOAL</strain>
        <tissue evidence="1">Muscle</tissue>
    </source>
</reference>
<dbReference type="AlphaFoldDB" id="A0A6G1PW01"/>
<sequence>MGCETRRPISKAFPVSLQGLIFHRYVVGEMIVCVCVELIQKKQFPQIAEMDSHCRKLATTCAQIGEYLINVDRDDAAEIRDQNGCRIVVCRHDYRYVDAPLVTQTINMNFMRVAFQHGVYY</sequence>
<reference evidence="2" key="2">
    <citation type="submission" date="2019-02" db="EMBL/GenBank/DDBJ databases">
        <title>Opniocepnalus argus Var Kimnra genome.</title>
        <authorList>
            <person name="Zhou C."/>
            <person name="Xiao S."/>
        </authorList>
    </citation>
    <scope>NUCLEOTIDE SEQUENCE [LARGE SCALE GENOMIC DNA]</scope>
</reference>
<organism evidence="1 2">
    <name type="scientific">Channa argus</name>
    <name type="common">Northern snakehead</name>
    <name type="synonym">Ophicephalus argus</name>
    <dbReference type="NCBI Taxonomy" id="215402"/>
    <lineage>
        <taxon>Eukaryota</taxon>
        <taxon>Metazoa</taxon>
        <taxon>Chordata</taxon>
        <taxon>Craniata</taxon>
        <taxon>Vertebrata</taxon>
        <taxon>Euteleostomi</taxon>
        <taxon>Actinopterygii</taxon>
        <taxon>Neopterygii</taxon>
        <taxon>Teleostei</taxon>
        <taxon>Neoteleostei</taxon>
        <taxon>Acanthomorphata</taxon>
        <taxon>Anabantaria</taxon>
        <taxon>Anabantiformes</taxon>
        <taxon>Channoidei</taxon>
        <taxon>Channidae</taxon>
        <taxon>Channa</taxon>
    </lineage>
</organism>
<protein>
    <submittedName>
        <fullName evidence="1">Uncharacterized protein</fullName>
    </submittedName>
</protein>
<name>A0A6G1PW01_CHAAH</name>
<proteinExistence type="predicted"/>
<accession>A0A6G1PW01</accession>
<dbReference type="Proteomes" id="UP000503349">
    <property type="component" value="Chromosome 9"/>
</dbReference>
<gene>
    <name evidence="1" type="ORF">EXN66_Car009832</name>
</gene>
<keyword evidence="2" id="KW-1185">Reference proteome</keyword>
<dbReference type="EMBL" id="CM015720">
    <property type="protein sequence ID" value="KAF3694156.1"/>
    <property type="molecule type" value="Genomic_DNA"/>
</dbReference>
<evidence type="ECO:0000313" key="2">
    <source>
        <dbReference type="Proteomes" id="UP000503349"/>
    </source>
</evidence>